<feature type="transmembrane region" description="Helical" evidence="7">
    <location>
        <begin position="209"/>
        <end position="230"/>
    </location>
</feature>
<dbReference type="AlphaFoldDB" id="A0A167QZ63"/>
<feature type="compositionally biased region" description="Basic and acidic residues" evidence="6">
    <location>
        <begin position="336"/>
        <end position="364"/>
    </location>
</feature>
<feature type="transmembrane region" description="Helical" evidence="7">
    <location>
        <begin position="98"/>
        <end position="120"/>
    </location>
</feature>
<organism evidence="9 10">
    <name type="scientific">Niveomyces insectorum RCEF 264</name>
    <dbReference type="NCBI Taxonomy" id="1081102"/>
    <lineage>
        <taxon>Eukaryota</taxon>
        <taxon>Fungi</taxon>
        <taxon>Dikarya</taxon>
        <taxon>Ascomycota</taxon>
        <taxon>Pezizomycotina</taxon>
        <taxon>Sordariomycetes</taxon>
        <taxon>Hypocreomycetidae</taxon>
        <taxon>Hypocreales</taxon>
        <taxon>Cordycipitaceae</taxon>
        <taxon>Niveomyces</taxon>
    </lineage>
</organism>
<dbReference type="InterPro" id="IPR049326">
    <property type="entry name" value="Rhodopsin_dom_fungi"/>
</dbReference>
<dbReference type="Pfam" id="PF20684">
    <property type="entry name" value="Fung_rhodopsin"/>
    <property type="match status" value="1"/>
</dbReference>
<keyword evidence="4 7" id="KW-0472">Membrane</keyword>
<dbReference type="GO" id="GO:0016020">
    <property type="term" value="C:membrane"/>
    <property type="evidence" value="ECO:0007669"/>
    <property type="project" value="UniProtKB-SubCell"/>
</dbReference>
<comment type="caution">
    <text evidence="9">The sequence shown here is derived from an EMBL/GenBank/DDBJ whole genome shotgun (WGS) entry which is preliminary data.</text>
</comment>
<keyword evidence="2 7" id="KW-0812">Transmembrane</keyword>
<dbReference type="PANTHER" id="PTHR33048">
    <property type="entry name" value="PTH11-LIKE INTEGRAL MEMBRANE PROTEIN (AFU_ORTHOLOGUE AFUA_5G11245)"/>
    <property type="match status" value="1"/>
</dbReference>
<evidence type="ECO:0000256" key="4">
    <source>
        <dbReference type="ARBA" id="ARBA00023136"/>
    </source>
</evidence>
<name>A0A167QZ63_9HYPO</name>
<evidence type="ECO:0000256" key="7">
    <source>
        <dbReference type="SAM" id="Phobius"/>
    </source>
</evidence>
<feature type="domain" description="Rhodopsin" evidence="8">
    <location>
        <begin position="37"/>
        <end position="274"/>
    </location>
</feature>
<feature type="region of interest" description="Disordered" evidence="6">
    <location>
        <begin position="313"/>
        <end position="369"/>
    </location>
</feature>
<feature type="transmembrane region" description="Helical" evidence="7">
    <location>
        <begin position="173"/>
        <end position="197"/>
    </location>
</feature>
<evidence type="ECO:0000256" key="3">
    <source>
        <dbReference type="ARBA" id="ARBA00022989"/>
    </source>
</evidence>
<evidence type="ECO:0000313" key="9">
    <source>
        <dbReference type="EMBL" id="OAA58118.1"/>
    </source>
</evidence>
<sequence length="392" mass="43460">MGPYGMGYPHDGVDDQGWKLYIVSVVMIILSGLFVIARCVTRIWMLGKLGWDDYTIVVALAFSIVLSTMMCLAIEHGYGMHRVDIPVPLLQVTLEQFFIAQTPYKVVVGLNKVATILLYLRIFTTRTFRMAAYVVLFIVTAWTVATIGATIGQCVPIEGAWNKKVKATCIDSNVFWVAYAVGNIITDVMVLALPIPPVLALKLNTRSKVMLCGIFLLGGFVTVTSIIRVTSVQNSLKNLSDQTYNFIQRGIWTLIEANLGTISTCLPVLKQPLGRIFPRMFGSTKKSASYYPDGSRRPREAYNLSHVAAQESAPGLWRGPAKSRRTTSISGAANQDSERRSDERYIFTESTKGSDRDRDSDLDKQGGYVMGGISRRVDLVRTSFHESSESRA</sequence>
<dbReference type="InterPro" id="IPR052337">
    <property type="entry name" value="SAT4-like"/>
</dbReference>
<gene>
    <name evidence="9" type="ORF">SPI_07003</name>
</gene>
<feature type="transmembrane region" description="Helical" evidence="7">
    <location>
        <begin position="20"/>
        <end position="41"/>
    </location>
</feature>
<dbReference type="EMBL" id="AZHD01000013">
    <property type="protein sequence ID" value="OAA58118.1"/>
    <property type="molecule type" value="Genomic_DNA"/>
</dbReference>
<keyword evidence="10" id="KW-1185">Reference proteome</keyword>
<feature type="transmembrane region" description="Helical" evidence="7">
    <location>
        <begin position="53"/>
        <end position="78"/>
    </location>
</feature>
<evidence type="ECO:0000259" key="8">
    <source>
        <dbReference type="Pfam" id="PF20684"/>
    </source>
</evidence>
<proteinExistence type="inferred from homology"/>
<evidence type="ECO:0000313" key="10">
    <source>
        <dbReference type="Proteomes" id="UP000076874"/>
    </source>
</evidence>
<accession>A0A167QZ63</accession>
<keyword evidence="3 7" id="KW-1133">Transmembrane helix</keyword>
<protein>
    <submittedName>
        <fullName evidence="9">Integral membrane protein</fullName>
    </submittedName>
</protein>
<comment type="similarity">
    <text evidence="5">Belongs to the SAT4 family.</text>
</comment>
<evidence type="ECO:0000256" key="6">
    <source>
        <dbReference type="SAM" id="MobiDB-lite"/>
    </source>
</evidence>
<comment type="subcellular location">
    <subcellularLocation>
        <location evidence="1">Membrane</location>
        <topology evidence="1">Multi-pass membrane protein</topology>
    </subcellularLocation>
</comment>
<evidence type="ECO:0000256" key="1">
    <source>
        <dbReference type="ARBA" id="ARBA00004141"/>
    </source>
</evidence>
<evidence type="ECO:0000256" key="2">
    <source>
        <dbReference type="ARBA" id="ARBA00022692"/>
    </source>
</evidence>
<dbReference type="STRING" id="1081102.A0A167QZ63"/>
<reference evidence="9 10" key="1">
    <citation type="journal article" date="2016" name="Genome Biol. Evol.">
        <title>Divergent and convergent evolution of fungal pathogenicity.</title>
        <authorList>
            <person name="Shang Y."/>
            <person name="Xiao G."/>
            <person name="Zheng P."/>
            <person name="Cen K."/>
            <person name="Zhan S."/>
            <person name="Wang C."/>
        </authorList>
    </citation>
    <scope>NUCLEOTIDE SEQUENCE [LARGE SCALE GENOMIC DNA]</scope>
    <source>
        <strain evidence="9 10">RCEF 264</strain>
    </source>
</reference>
<dbReference type="OrthoDB" id="5278984at2759"/>
<dbReference type="Proteomes" id="UP000076874">
    <property type="component" value="Unassembled WGS sequence"/>
</dbReference>
<feature type="transmembrane region" description="Helical" evidence="7">
    <location>
        <begin position="132"/>
        <end position="153"/>
    </location>
</feature>
<dbReference type="PANTHER" id="PTHR33048:SF55">
    <property type="entry name" value="INTEGRAL MEMBRANE PROTEIN"/>
    <property type="match status" value="1"/>
</dbReference>
<feature type="compositionally biased region" description="Polar residues" evidence="6">
    <location>
        <begin position="326"/>
        <end position="335"/>
    </location>
</feature>
<evidence type="ECO:0000256" key="5">
    <source>
        <dbReference type="ARBA" id="ARBA00038359"/>
    </source>
</evidence>